<sequence>MNMFRSRIFYGYLSFLISTWALSSALFLFFSLATEILIPWIYFRKDQNLDPSSLEKHNSKHAQTEELDSRTHAMAAIQTDLLLDKDSASDALQQKTYASFGAQTSTERLTGSTVAKSEPSNDKTPAFSSLSAVQQSAYTLRGMVHDNIGALREKTSQVVNIVETPGILPKAIKQLHSIQTVLKGSPTRAYTLHGAITPPPKSTTEHFHLPLAARIGARVDLDSPEVTKKRHRLRPKQAQQDARDREELTQFLLDDD</sequence>
<dbReference type="Proteomes" id="UP001148786">
    <property type="component" value="Unassembled WGS sequence"/>
</dbReference>
<keyword evidence="2" id="KW-0812">Transmembrane</keyword>
<organism evidence="3 4">
    <name type="scientific">Agrocybe chaxingu</name>
    <dbReference type="NCBI Taxonomy" id="84603"/>
    <lineage>
        <taxon>Eukaryota</taxon>
        <taxon>Fungi</taxon>
        <taxon>Dikarya</taxon>
        <taxon>Basidiomycota</taxon>
        <taxon>Agaricomycotina</taxon>
        <taxon>Agaricomycetes</taxon>
        <taxon>Agaricomycetidae</taxon>
        <taxon>Agaricales</taxon>
        <taxon>Agaricineae</taxon>
        <taxon>Strophariaceae</taxon>
        <taxon>Agrocybe</taxon>
    </lineage>
</organism>
<keyword evidence="4" id="KW-1185">Reference proteome</keyword>
<accession>A0A9W8MPK1</accession>
<evidence type="ECO:0000256" key="1">
    <source>
        <dbReference type="SAM" id="MobiDB-lite"/>
    </source>
</evidence>
<name>A0A9W8MPK1_9AGAR</name>
<evidence type="ECO:0000313" key="4">
    <source>
        <dbReference type="Proteomes" id="UP001148786"/>
    </source>
</evidence>
<dbReference type="AlphaFoldDB" id="A0A9W8MPK1"/>
<evidence type="ECO:0000313" key="3">
    <source>
        <dbReference type="EMBL" id="KAJ3492522.1"/>
    </source>
</evidence>
<evidence type="ECO:0000256" key="2">
    <source>
        <dbReference type="SAM" id="Phobius"/>
    </source>
</evidence>
<feature type="transmembrane region" description="Helical" evidence="2">
    <location>
        <begin position="12"/>
        <end position="43"/>
    </location>
</feature>
<comment type="caution">
    <text evidence="3">The sequence shown here is derived from an EMBL/GenBank/DDBJ whole genome shotgun (WGS) entry which is preliminary data.</text>
</comment>
<proteinExistence type="predicted"/>
<protein>
    <submittedName>
        <fullName evidence="3">Uncharacterized protein</fullName>
    </submittedName>
</protein>
<keyword evidence="2" id="KW-1133">Transmembrane helix</keyword>
<keyword evidence="2" id="KW-0472">Membrane</keyword>
<reference evidence="3" key="1">
    <citation type="submission" date="2022-07" db="EMBL/GenBank/DDBJ databases">
        <title>Genome Sequence of Agrocybe chaxingu.</title>
        <authorList>
            <person name="Buettner E."/>
        </authorList>
    </citation>
    <scope>NUCLEOTIDE SEQUENCE</scope>
    <source>
        <strain evidence="3">MP-N11</strain>
    </source>
</reference>
<gene>
    <name evidence="3" type="ORF">NLJ89_g11216</name>
</gene>
<feature type="region of interest" description="Disordered" evidence="1">
    <location>
        <begin position="226"/>
        <end position="256"/>
    </location>
</feature>
<dbReference type="OrthoDB" id="10365622at2759"/>
<dbReference type="EMBL" id="JANKHO010002438">
    <property type="protein sequence ID" value="KAJ3492522.1"/>
    <property type="molecule type" value="Genomic_DNA"/>
</dbReference>
<feature type="region of interest" description="Disordered" evidence="1">
    <location>
        <begin position="108"/>
        <end position="128"/>
    </location>
</feature>